<evidence type="ECO:0000313" key="3">
    <source>
        <dbReference type="Proteomes" id="UP000005064"/>
    </source>
</evidence>
<dbReference type="PATRIC" id="fig|1114960.4.peg.1112"/>
<dbReference type="InterPro" id="IPR041657">
    <property type="entry name" value="HTH_17"/>
</dbReference>
<dbReference type="RefSeq" id="WP_006551100.1">
    <property type="nucleotide sequence ID" value="NZ_AHBW01000033.1"/>
</dbReference>
<comment type="caution">
    <text evidence="2">The sequence shown here is derived from an EMBL/GenBank/DDBJ whole genome shotgun (WGS) entry which is preliminary data.</text>
</comment>
<feature type="domain" description="Helix-turn-helix" evidence="1">
    <location>
        <begin position="13"/>
        <end position="61"/>
    </location>
</feature>
<dbReference type="InterPro" id="IPR010093">
    <property type="entry name" value="SinI_DNA-bd"/>
</dbReference>
<protein>
    <recommendedName>
        <fullName evidence="1">Helix-turn-helix domain-containing protein</fullName>
    </recommendedName>
</protein>
<dbReference type="GO" id="GO:0003677">
    <property type="term" value="F:DNA binding"/>
    <property type="evidence" value="ECO:0007669"/>
    <property type="project" value="InterPro"/>
</dbReference>
<gene>
    <name evidence="2" type="ORF">AK37_05532</name>
</gene>
<sequence length="64" mass="6925">MSNPKKSLPAARVYTIKQAAAALALNEKTIRRRIADGKLPAFRLPGSHEWRIPVDAIDAMIGGA</sequence>
<evidence type="ECO:0000259" key="1">
    <source>
        <dbReference type="Pfam" id="PF12728"/>
    </source>
</evidence>
<dbReference type="AlphaFoldDB" id="H0JNC3"/>
<dbReference type="SUPFAM" id="SSF46955">
    <property type="entry name" value="Putative DNA-binding domain"/>
    <property type="match status" value="1"/>
</dbReference>
<dbReference type="InterPro" id="IPR009061">
    <property type="entry name" value="DNA-bd_dom_put_sf"/>
</dbReference>
<evidence type="ECO:0000313" key="2">
    <source>
        <dbReference type="EMBL" id="EHK84895.1"/>
    </source>
</evidence>
<dbReference type="Pfam" id="PF12728">
    <property type="entry name" value="HTH_17"/>
    <property type="match status" value="1"/>
</dbReference>
<accession>H0JNC3</accession>
<dbReference type="EMBL" id="AHBW01000033">
    <property type="protein sequence ID" value="EHK84895.1"/>
    <property type="molecule type" value="Genomic_DNA"/>
</dbReference>
<name>H0JNC3_9NOCA</name>
<proteinExistence type="predicted"/>
<organism evidence="2 3">
    <name type="scientific">Rhodococcus pyridinivorans AK37</name>
    <dbReference type="NCBI Taxonomy" id="1114960"/>
    <lineage>
        <taxon>Bacteria</taxon>
        <taxon>Bacillati</taxon>
        <taxon>Actinomycetota</taxon>
        <taxon>Actinomycetes</taxon>
        <taxon>Mycobacteriales</taxon>
        <taxon>Nocardiaceae</taxon>
        <taxon>Rhodococcus</taxon>
    </lineage>
</organism>
<dbReference type="Proteomes" id="UP000005064">
    <property type="component" value="Unassembled WGS sequence"/>
</dbReference>
<dbReference type="NCBIfam" id="TIGR01764">
    <property type="entry name" value="excise"/>
    <property type="match status" value="1"/>
</dbReference>
<reference evidence="2 3" key="1">
    <citation type="submission" date="2011-12" db="EMBL/GenBank/DDBJ databases">
        <authorList>
            <person name="Kriszt B."/>
            <person name="Tancsics A."/>
            <person name="Cserhati M."/>
            <person name="Toth A."/>
            <person name="Nagy I."/>
            <person name="Horvath B."/>
            <person name="Tamura T."/>
            <person name="Kukolya J."/>
            <person name="Szoboszlay S."/>
        </authorList>
    </citation>
    <scope>NUCLEOTIDE SEQUENCE [LARGE SCALE GENOMIC DNA]</scope>
    <source>
        <strain evidence="2 3">AK37</strain>
    </source>
</reference>